<gene>
    <name evidence="2" type="ORF">LTR77_009264</name>
</gene>
<feature type="compositionally biased region" description="Basic residues" evidence="1">
    <location>
        <begin position="673"/>
        <end position="682"/>
    </location>
</feature>
<reference evidence="2 3" key="1">
    <citation type="submission" date="2023-08" db="EMBL/GenBank/DDBJ databases">
        <title>Black Yeasts Isolated from many extreme environments.</title>
        <authorList>
            <person name="Coleine C."/>
            <person name="Stajich J.E."/>
            <person name="Selbmann L."/>
        </authorList>
    </citation>
    <scope>NUCLEOTIDE SEQUENCE [LARGE SCALE GENOMIC DNA]</scope>
    <source>
        <strain evidence="2 3">CCFEE 5935</strain>
    </source>
</reference>
<keyword evidence="3" id="KW-1185">Reference proteome</keyword>
<dbReference type="Proteomes" id="UP001337655">
    <property type="component" value="Unassembled WGS sequence"/>
</dbReference>
<evidence type="ECO:0000256" key="1">
    <source>
        <dbReference type="SAM" id="MobiDB-lite"/>
    </source>
</evidence>
<feature type="region of interest" description="Disordered" evidence="1">
    <location>
        <begin position="651"/>
        <end position="773"/>
    </location>
</feature>
<evidence type="ECO:0000313" key="2">
    <source>
        <dbReference type="EMBL" id="KAK5165166.1"/>
    </source>
</evidence>
<dbReference type="GeneID" id="89930596"/>
<feature type="compositionally biased region" description="Basic residues" evidence="1">
    <location>
        <begin position="753"/>
        <end position="773"/>
    </location>
</feature>
<proteinExistence type="predicted"/>
<dbReference type="RefSeq" id="XP_064655309.1">
    <property type="nucleotide sequence ID" value="XM_064806492.1"/>
</dbReference>
<dbReference type="EMBL" id="JAVRRT010000017">
    <property type="protein sequence ID" value="KAK5165166.1"/>
    <property type="molecule type" value="Genomic_DNA"/>
</dbReference>
<sequence>MDPYQTTIVDTAPPASLDESHYKFHHAQGEEQPLTVTAALRNTRKLTPSLTIMGGFGVMSLPHSMQNPPMSKKPLRPTTSLLDNGAHRNHRKVDRAVDPTLTDFAEGADLPVPPADQGNGGLGYDTSTDTGLANHDFDFDIDQFNEFFRPQAQQWIHDANSHVASGDLHEAQHEFTSNNFPGHQSVQDPSQMTYRGIMTAEQLHSMQMQSPYSVTIPTGLQQNYGSQPSSGGIYVAHQFGQHVHHVYQPYGAYGGEPDWMARPNSGSVQTDPLSGRDFQHTRQQYEFGGQPSLAWSHNSAYNISQATPDDNFQATPGAQSSLSDLNFGQSYHPQGTANMGTKGHGHGHGHGQRGAPVGFGAYGQIPKRHDSTKDPYAKAKSVNSLAPPSPTNASVSGTALAKAAVTDLLRPNRTIATLPAGNFQINRTSLADAKALVLRRAPFTITDDDVNDVEADPTPYVRELMRAVMHTGDFKTEPETICLKKDQALAVDWTETQSKFNRKVRTILKMPFITAEVQARAEMIVHAAITLHRDGHRLLSVKVEKALKCSQRLGRTIQILTDFPTIRYDVLSDAEHFEPLISAPSGFVNRKESNWRGNFRKPGKGQKKEEDDDDDEVEGGIADADSLVPQLEKARYTRRFTVEERGAMRVLLKGGELPPTPTPTQEIAPAGPKKSKKSKKRPANATFEPSTQVKRARRSKRIASREPAEEQNGVESGDDTESVADANGEVGAGMYREATEVESEEYVTEFGKQRRLRAAKKAGRPKPHPVPRK</sequence>
<accession>A0AAV9NZJ4</accession>
<comment type="caution">
    <text evidence="2">The sequence shown here is derived from an EMBL/GenBank/DDBJ whole genome shotgun (WGS) entry which is preliminary data.</text>
</comment>
<feature type="region of interest" description="Disordered" evidence="1">
    <location>
        <begin position="304"/>
        <end position="395"/>
    </location>
</feature>
<protein>
    <submittedName>
        <fullName evidence="2">Uncharacterized protein</fullName>
    </submittedName>
</protein>
<name>A0AAV9NZJ4_9PEZI</name>
<feature type="compositionally biased region" description="Polar residues" evidence="1">
    <location>
        <begin position="304"/>
        <end position="339"/>
    </location>
</feature>
<feature type="region of interest" description="Disordered" evidence="1">
    <location>
        <begin position="591"/>
        <end position="626"/>
    </location>
</feature>
<evidence type="ECO:0000313" key="3">
    <source>
        <dbReference type="Proteomes" id="UP001337655"/>
    </source>
</evidence>
<feature type="compositionally biased region" description="Basic and acidic residues" evidence="1">
    <location>
        <begin position="367"/>
        <end position="377"/>
    </location>
</feature>
<organism evidence="2 3">
    <name type="scientific">Saxophila tyrrhenica</name>
    <dbReference type="NCBI Taxonomy" id="1690608"/>
    <lineage>
        <taxon>Eukaryota</taxon>
        <taxon>Fungi</taxon>
        <taxon>Dikarya</taxon>
        <taxon>Ascomycota</taxon>
        <taxon>Pezizomycotina</taxon>
        <taxon>Dothideomycetes</taxon>
        <taxon>Dothideomycetidae</taxon>
        <taxon>Mycosphaerellales</taxon>
        <taxon>Extremaceae</taxon>
        <taxon>Saxophila</taxon>
    </lineage>
</organism>
<feature type="compositionally biased region" description="Polar residues" evidence="1">
    <location>
        <begin position="381"/>
        <end position="395"/>
    </location>
</feature>
<dbReference type="AlphaFoldDB" id="A0AAV9NZJ4"/>